<comment type="caution">
    <text evidence="3">The sequence shown here is derived from an EMBL/GenBank/DDBJ whole genome shotgun (WGS) entry which is preliminary data.</text>
</comment>
<dbReference type="PROSITE" id="PS50005">
    <property type="entry name" value="TPR"/>
    <property type="match status" value="3"/>
</dbReference>
<dbReference type="InterPro" id="IPR011990">
    <property type="entry name" value="TPR-like_helical_dom_sf"/>
</dbReference>
<dbReference type="Pfam" id="PF14559">
    <property type="entry name" value="TPR_19"/>
    <property type="match status" value="1"/>
</dbReference>
<evidence type="ECO:0000313" key="3">
    <source>
        <dbReference type="EMBL" id="KPK71623.1"/>
    </source>
</evidence>
<feature type="transmembrane region" description="Helical" evidence="2">
    <location>
        <begin position="186"/>
        <end position="207"/>
    </location>
</feature>
<dbReference type="PANTHER" id="PTHR12558">
    <property type="entry name" value="CELL DIVISION CYCLE 16,23,27"/>
    <property type="match status" value="1"/>
</dbReference>
<feature type="repeat" description="TPR" evidence="1">
    <location>
        <begin position="466"/>
        <end position="499"/>
    </location>
</feature>
<dbReference type="SMART" id="SM00028">
    <property type="entry name" value="TPR"/>
    <property type="match status" value="4"/>
</dbReference>
<feature type="repeat" description="TPR" evidence="1">
    <location>
        <begin position="500"/>
        <end position="533"/>
    </location>
</feature>
<gene>
    <name evidence="3" type="ORF">AMJ87_07020</name>
</gene>
<dbReference type="Proteomes" id="UP000051096">
    <property type="component" value="Unassembled WGS sequence"/>
</dbReference>
<dbReference type="AlphaFoldDB" id="A0A0S8GF25"/>
<keyword evidence="1" id="KW-0802">TPR repeat</keyword>
<keyword evidence="2" id="KW-0812">Transmembrane</keyword>
<sequence length="653" mass="75532">MTKQKRESDKSVESPHKRDQYSYVRWVALTIVVLYFLPALGIVSKTSFWAFSVNTYFPAELLIAHLALVMIICISLFRPGLLRFIEKIPKKSYYIFFACAMLLMVIFLREKVPFYGDGYFFQRDIITGLPIKYAEVLTMLIYRAVHIALPVSAKSGATTYHIVNTTCVIPAVTILLYFTRSVKREYIPFVLFTFLGFGANVLFFGHVENYTLVYLTMLLYLYTVTRQHPNIPVLAFLLGISICLHLVALCLVPSFIYALWRTRAKNRFWRVSVFSLGFFVLPFVITILFSFVAGMTPGQLFTEVAASITTFSEHTGQHYIQSVINIRHWLDIFNLLFLGLPTFLVITAFIFIWRESESFSHDQNLQLILSLGIPFILFVLFFNTPLGLARDWDLGVTAFVWRVAAVIYLATQVAPRTRIRSQLLTTVGLLVFLLSLPWFVIQHLPQLGVRRFDDILGARTELPGTAYGYEILGRYYHDTEDYRNSVKNYEKAAQHDPENWRRYYSIAMEYLNLNQPDLALDNLRKGYDINPREPATLAKLGVLYHNIAQDDSALAMFQRLYQQDTADVANRHNLGCAYFWAGQYDSAYEIFSSILKIHPYHYNATLGLIDVLIATRNFAEAEMLINHLESRHGKDRMTQKYWKKLQEEQRRPK</sequence>
<feature type="transmembrane region" description="Helical" evidence="2">
    <location>
        <begin position="394"/>
        <end position="411"/>
    </location>
</feature>
<accession>A0A0S8GF25</accession>
<evidence type="ECO:0000256" key="1">
    <source>
        <dbReference type="PROSITE-ProRule" id="PRU00339"/>
    </source>
</evidence>
<feature type="transmembrane region" description="Helical" evidence="2">
    <location>
        <begin position="93"/>
        <end position="109"/>
    </location>
</feature>
<feature type="transmembrane region" description="Helical" evidence="2">
    <location>
        <begin position="271"/>
        <end position="293"/>
    </location>
</feature>
<dbReference type="PANTHER" id="PTHR12558:SF13">
    <property type="entry name" value="CELL DIVISION CYCLE PROTEIN 27 HOMOLOG"/>
    <property type="match status" value="1"/>
</dbReference>
<evidence type="ECO:0000313" key="4">
    <source>
        <dbReference type="Proteomes" id="UP000051096"/>
    </source>
</evidence>
<feature type="repeat" description="TPR" evidence="1">
    <location>
        <begin position="568"/>
        <end position="601"/>
    </location>
</feature>
<dbReference type="SUPFAM" id="SSF48452">
    <property type="entry name" value="TPR-like"/>
    <property type="match status" value="1"/>
</dbReference>
<dbReference type="Pfam" id="PF13181">
    <property type="entry name" value="TPR_8"/>
    <property type="match status" value="2"/>
</dbReference>
<dbReference type="EMBL" id="LJUO01000059">
    <property type="protein sequence ID" value="KPK71623.1"/>
    <property type="molecule type" value="Genomic_DNA"/>
</dbReference>
<keyword evidence="2" id="KW-0472">Membrane</keyword>
<reference evidence="3 4" key="1">
    <citation type="journal article" date="2015" name="Microbiome">
        <title>Genomic resolution of linkages in carbon, nitrogen, and sulfur cycling among widespread estuary sediment bacteria.</title>
        <authorList>
            <person name="Baker B.J."/>
            <person name="Lazar C.S."/>
            <person name="Teske A.P."/>
            <person name="Dick G.J."/>
        </authorList>
    </citation>
    <scope>NUCLEOTIDE SEQUENCE [LARGE SCALE GENOMIC DNA]</scope>
    <source>
        <strain evidence="3">SM23_60</strain>
    </source>
</reference>
<evidence type="ECO:0000256" key="2">
    <source>
        <dbReference type="SAM" id="Phobius"/>
    </source>
</evidence>
<feature type="transmembrane region" description="Helical" evidence="2">
    <location>
        <begin position="365"/>
        <end position="382"/>
    </location>
</feature>
<protein>
    <submittedName>
        <fullName evidence="3">Uncharacterized protein</fullName>
    </submittedName>
</protein>
<feature type="transmembrane region" description="Helical" evidence="2">
    <location>
        <begin position="332"/>
        <end position="353"/>
    </location>
</feature>
<dbReference type="InterPro" id="IPR019734">
    <property type="entry name" value="TPR_rpt"/>
</dbReference>
<feature type="transmembrane region" description="Helical" evidence="2">
    <location>
        <begin position="62"/>
        <end position="81"/>
    </location>
</feature>
<keyword evidence="2" id="KW-1133">Transmembrane helix</keyword>
<feature type="transmembrane region" description="Helical" evidence="2">
    <location>
        <begin position="423"/>
        <end position="441"/>
    </location>
</feature>
<feature type="transmembrane region" description="Helical" evidence="2">
    <location>
        <begin position="21"/>
        <end position="42"/>
    </location>
</feature>
<feature type="transmembrane region" description="Helical" evidence="2">
    <location>
        <begin position="159"/>
        <end position="179"/>
    </location>
</feature>
<organism evidence="3 4">
    <name type="scientific">candidate division WOR_3 bacterium SM23_60</name>
    <dbReference type="NCBI Taxonomy" id="1703780"/>
    <lineage>
        <taxon>Bacteria</taxon>
        <taxon>Bacteria division WOR-3</taxon>
    </lineage>
</organism>
<dbReference type="Gene3D" id="1.25.40.10">
    <property type="entry name" value="Tetratricopeptide repeat domain"/>
    <property type="match status" value="1"/>
</dbReference>
<proteinExistence type="predicted"/>
<feature type="transmembrane region" description="Helical" evidence="2">
    <location>
        <begin position="233"/>
        <end position="259"/>
    </location>
</feature>
<name>A0A0S8GF25_UNCW3</name>